<accession>A0A2U2DWX4</accession>
<sequence>MAATSKSKKLKRLVSVQRQLEKMAESDLAATTRYRHEVNESMDVVIQAIGSIDGIHSLFTQHYSERFGRLSVRDQQLAGIQQVQEMKIMRERAKGDRLEENMKEARTLEERGEADESIYDLVDQLILINTPASSKVEKP</sequence>
<dbReference type="OrthoDB" id="8115900at2"/>
<evidence type="ECO:0000313" key="1">
    <source>
        <dbReference type="EMBL" id="PWE57825.1"/>
    </source>
</evidence>
<dbReference type="EMBL" id="QFBC01000001">
    <property type="protein sequence ID" value="PWE57825.1"/>
    <property type="molecule type" value="Genomic_DNA"/>
</dbReference>
<dbReference type="AlphaFoldDB" id="A0A2U2DWX4"/>
<reference evidence="1 2" key="1">
    <citation type="submission" date="2018-05" db="EMBL/GenBank/DDBJ databases">
        <title>The draft genome of strain NS-104.</title>
        <authorList>
            <person name="Hang P."/>
            <person name="Jiang J."/>
        </authorList>
    </citation>
    <scope>NUCLEOTIDE SEQUENCE [LARGE SCALE GENOMIC DNA]</scope>
    <source>
        <strain evidence="1 2">NS-104</strain>
    </source>
</reference>
<keyword evidence="2" id="KW-1185">Reference proteome</keyword>
<comment type="caution">
    <text evidence="1">The sequence shown here is derived from an EMBL/GenBank/DDBJ whole genome shotgun (WGS) entry which is preliminary data.</text>
</comment>
<protein>
    <recommendedName>
        <fullName evidence="3">Flagellar FliJ protein</fullName>
    </recommendedName>
</protein>
<evidence type="ECO:0000313" key="2">
    <source>
        <dbReference type="Proteomes" id="UP000245252"/>
    </source>
</evidence>
<name>A0A2U2DWX4_9HYPH</name>
<organism evidence="1 2">
    <name type="scientific">Metarhizobium album</name>
    <dbReference type="NCBI Taxonomy" id="2182425"/>
    <lineage>
        <taxon>Bacteria</taxon>
        <taxon>Pseudomonadati</taxon>
        <taxon>Pseudomonadota</taxon>
        <taxon>Alphaproteobacteria</taxon>
        <taxon>Hyphomicrobiales</taxon>
        <taxon>Rhizobiaceae</taxon>
        <taxon>Metarhizobium</taxon>
    </lineage>
</organism>
<gene>
    <name evidence="1" type="ORF">DEM27_01095</name>
</gene>
<dbReference type="Proteomes" id="UP000245252">
    <property type="component" value="Unassembled WGS sequence"/>
</dbReference>
<evidence type="ECO:0008006" key="3">
    <source>
        <dbReference type="Google" id="ProtNLM"/>
    </source>
</evidence>
<dbReference type="RefSeq" id="WP_109456342.1">
    <property type="nucleotide sequence ID" value="NZ_QFBC01000001.1"/>
</dbReference>
<proteinExistence type="predicted"/>